<dbReference type="PANTHER" id="PTHR11638:SF18">
    <property type="entry name" value="HEAT SHOCK PROTEIN 104"/>
    <property type="match status" value="1"/>
</dbReference>
<evidence type="ECO:0000313" key="5">
    <source>
        <dbReference type="Proteomes" id="UP000034785"/>
    </source>
</evidence>
<evidence type="ECO:0000256" key="2">
    <source>
        <dbReference type="ARBA" id="ARBA00022840"/>
    </source>
</evidence>
<dbReference type="SUPFAM" id="SSF52540">
    <property type="entry name" value="P-loop containing nucleoside triphosphate hydrolases"/>
    <property type="match status" value="1"/>
</dbReference>
<dbReference type="GO" id="GO:0005737">
    <property type="term" value="C:cytoplasm"/>
    <property type="evidence" value="ECO:0007669"/>
    <property type="project" value="TreeGrafter"/>
</dbReference>
<keyword evidence="2" id="KW-0067">ATP-binding</keyword>
<proteinExistence type="predicted"/>
<feature type="domain" description="Clp ATPase C-terminal" evidence="3">
    <location>
        <begin position="33"/>
        <end position="117"/>
    </location>
</feature>
<dbReference type="Gene3D" id="1.10.8.60">
    <property type="match status" value="1"/>
</dbReference>
<reference evidence="4 5" key="1">
    <citation type="journal article" date="2015" name="Nature">
        <title>rRNA introns, odd ribosomes, and small enigmatic genomes across a large radiation of phyla.</title>
        <authorList>
            <person name="Brown C.T."/>
            <person name="Hug L.A."/>
            <person name="Thomas B.C."/>
            <person name="Sharon I."/>
            <person name="Castelle C.J."/>
            <person name="Singh A."/>
            <person name="Wilkins M.J."/>
            <person name="Williams K.H."/>
            <person name="Banfield J.F."/>
        </authorList>
    </citation>
    <scope>NUCLEOTIDE SEQUENCE [LARGE SCALE GENOMIC DNA]</scope>
</reference>
<evidence type="ECO:0000313" key="4">
    <source>
        <dbReference type="EMBL" id="KKS69845.1"/>
    </source>
</evidence>
<name>A0A0G1B8W6_9BACT</name>
<dbReference type="GO" id="GO:0016887">
    <property type="term" value="F:ATP hydrolysis activity"/>
    <property type="evidence" value="ECO:0007669"/>
    <property type="project" value="TreeGrafter"/>
</dbReference>
<dbReference type="Pfam" id="PF10431">
    <property type="entry name" value="ClpB_D2-small"/>
    <property type="match status" value="1"/>
</dbReference>
<accession>A0A0G1B8W6</accession>
<keyword evidence="1" id="KW-0547">Nucleotide-binding</keyword>
<evidence type="ECO:0000256" key="1">
    <source>
        <dbReference type="ARBA" id="ARBA00022741"/>
    </source>
</evidence>
<dbReference type="PANTHER" id="PTHR11638">
    <property type="entry name" value="ATP-DEPENDENT CLP PROTEASE"/>
    <property type="match status" value="1"/>
</dbReference>
<evidence type="ECO:0000259" key="3">
    <source>
        <dbReference type="SMART" id="SM01086"/>
    </source>
</evidence>
<dbReference type="GO" id="GO:0034605">
    <property type="term" value="P:cellular response to heat"/>
    <property type="evidence" value="ECO:0007669"/>
    <property type="project" value="TreeGrafter"/>
</dbReference>
<dbReference type="PATRIC" id="fig|1618425.3.peg.664"/>
<dbReference type="InterPro" id="IPR019489">
    <property type="entry name" value="Clp_ATPase_C"/>
</dbReference>
<dbReference type="Proteomes" id="UP000034785">
    <property type="component" value="Unassembled WGS sequence"/>
</dbReference>
<sequence>MDQLKKEVGDELLAIFKPELINRFDEVVLFKPLTPQDLQKIVNLKLTELQNQLKEQGYLVEFDGGVAQKLAERGFDPVLGARPLRRLIQDTLEARLSVMILEGKLHKGGKVIFDFDFKER</sequence>
<dbReference type="EMBL" id="LCEJ01000044">
    <property type="protein sequence ID" value="KKS69845.1"/>
    <property type="molecule type" value="Genomic_DNA"/>
</dbReference>
<dbReference type="AlphaFoldDB" id="A0A0G1B8W6"/>
<protein>
    <submittedName>
        <fullName evidence="4">ATP-dependent chaperone ClpB</fullName>
    </submittedName>
</protein>
<organism evidence="4 5">
    <name type="scientific">Candidatus Daviesbacteria bacterium GW2011_GWA2_42_7</name>
    <dbReference type="NCBI Taxonomy" id="1618425"/>
    <lineage>
        <taxon>Bacteria</taxon>
        <taxon>Candidatus Daviesiibacteriota</taxon>
    </lineage>
</organism>
<comment type="caution">
    <text evidence="4">The sequence shown here is derived from an EMBL/GenBank/DDBJ whole genome shotgun (WGS) entry which is preliminary data.</text>
</comment>
<dbReference type="SMART" id="SM01086">
    <property type="entry name" value="ClpB_D2-small"/>
    <property type="match status" value="1"/>
</dbReference>
<dbReference type="InterPro" id="IPR027417">
    <property type="entry name" value="P-loop_NTPase"/>
</dbReference>
<dbReference type="GO" id="GO:0005524">
    <property type="term" value="F:ATP binding"/>
    <property type="evidence" value="ECO:0007669"/>
    <property type="project" value="UniProtKB-KW"/>
</dbReference>
<dbReference type="InterPro" id="IPR050130">
    <property type="entry name" value="ClpA_ClpB"/>
</dbReference>
<gene>
    <name evidence="4" type="ORF">UV41_C0044G0005</name>
</gene>